<dbReference type="Gene3D" id="3.80.10.10">
    <property type="entry name" value="Ribonuclease Inhibitor"/>
    <property type="match status" value="2"/>
</dbReference>
<proteinExistence type="predicted"/>
<dbReference type="PROSITE" id="PS51450">
    <property type="entry name" value="LRR"/>
    <property type="match status" value="3"/>
</dbReference>
<dbReference type="RefSeq" id="XP_044566951.1">
    <property type="nucleotide sequence ID" value="XM_044702074.1"/>
</dbReference>
<feature type="compositionally biased region" description="Polar residues" evidence="1">
    <location>
        <begin position="13"/>
        <end position="25"/>
    </location>
</feature>
<keyword evidence="4" id="KW-1185">Reference proteome</keyword>
<dbReference type="PROSITE" id="PS51444">
    <property type="entry name" value="FH2"/>
    <property type="match status" value="1"/>
</dbReference>
<evidence type="ECO:0000256" key="1">
    <source>
        <dbReference type="SAM" id="MobiDB-lite"/>
    </source>
</evidence>
<feature type="region of interest" description="Disordered" evidence="1">
    <location>
        <begin position="1"/>
        <end position="49"/>
    </location>
</feature>
<dbReference type="AlphaFoldDB" id="A0A6A5C944"/>
<evidence type="ECO:0000313" key="4">
    <source>
        <dbReference type="Proteomes" id="UP000444721"/>
    </source>
</evidence>
<dbReference type="InterPro" id="IPR051144">
    <property type="entry name" value="Formin_homology_domain"/>
</dbReference>
<dbReference type="VEuPathDB" id="AmoebaDB:NfTy_017000"/>
<dbReference type="SUPFAM" id="SSF52075">
    <property type="entry name" value="Outer arm dynein light chain 1"/>
    <property type="match status" value="1"/>
</dbReference>
<dbReference type="VEuPathDB" id="AmoebaDB:FDP41_011643"/>
<dbReference type="SUPFAM" id="SSF101447">
    <property type="entry name" value="Formin homology 2 domain (FH2 domain)"/>
    <property type="match status" value="1"/>
</dbReference>
<feature type="compositionally biased region" description="Low complexity" evidence="1">
    <location>
        <begin position="85"/>
        <end position="123"/>
    </location>
</feature>
<dbReference type="VEuPathDB" id="AmoebaDB:NF0112320"/>
<name>A0A6A5C944_NAEFO</name>
<dbReference type="InterPro" id="IPR015425">
    <property type="entry name" value="FH2_Formin"/>
</dbReference>
<organism evidence="3 4">
    <name type="scientific">Naegleria fowleri</name>
    <name type="common">Brain eating amoeba</name>
    <dbReference type="NCBI Taxonomy" id="5763"/>
    <lineage>
        <taxon>Eukaryota</taxon>
        <taxon>Discoba</taxon>
        <taxon>Heterolobosea</taxon>
        <taxon>Tetramitia</taxon>
        <taxon>Eutetramitia</taxon>
        <taxon>Vahlkampfiidae</taxon>
        <taxon>Naegleria</taxon>
    </lineage>
</organism>
<dbReference type="InterPro" id="IPR042201">
    <property type="entry name" value="FH2_Formin_sf"/>
</dbReference>
<dbReference type="EMBL" id="VFQX01000010">
    <property type="protein sequence ID" value="KAF0982238.1"/>
    <property type="molecule type" value="Genomic_DNA"/>
</dbReference>
<evidence type="ECO:0000259" key="2">
    <source>
        <dbReference type="PROSITE" id="PS51444"/>
    </source>
</evidence>
<dbReference type="GeneID" id="68118858"/>
<dbReference type="Pfam" id="PF02181">
    <property type="entry name" value="FH2"/>
    <property type="match status" value="1"/>
</dbReference>
<dbReference type="VEuPathDB" id="AmoebaDB:NF0112310"/>
<dbReference type="PANTHER" id="PTHR45733:SF7">
    <property type="entry name" value="C2 TENSIN-TYPE DOMAIN-CONTAINING PROTEIN"/>
    <property type="match status" value="1"/>
</dbReference>
<accession>A0A6A5C944</accession>
<reference evidence="3 4" key="1">
    <citation type="journal article" date="2019" name="Sci. Rep.">
        <title>Nanopore sequencing improves the draft genome of the human pathogenic amoeba Naegleria fowleri.</title>
        <authorList>
            <person name="Liechti N."/>
            <person name="Schurch N."/>
            <person name="Bruggmann R."/>
            <person name="Wittwer M."/>
        </authorList>
    </citation>
    <scope>NUCLEOTIDE SEQUENCE [LARGE SCALE GENOMIC DNA]</scope>
    <source>
        <strain evidence="3 4">ATCC 30894</strain>
    </source>
</reference>
<protein>
    <recommendedName>
        <fullName evidence="2">FH2 domain-containing protein</fullName>
    </recommendedName>
</protein>
<feature type="compositionally biased region" description="Low complexity" evidence="1">
    <location>
        <begin position="135"/>
        <end position="144"/>
    </location>
</feature>
<dbReference type="VEuPathDB" id="AmoebaDB:NfTy_016990"/>
<dbReference type="Gene3D" id="1.20.58.2220">
    <property type="entry name" value="Formin, FH2 domain"/>
    <property type="match status" value="1"/>
</dbReference>
<gene>
    <name evidence="3" type="ORF">FDP41_011643</name>
</gene>
<evidence type="ECO:0000313" key="3">
    <source>
        <dbReference type="EMBL" id="KAF0982238.1"/>
    </source>
</evidence>
<comment type="caution">
    <text evidence="3">The sequence shown here is derived from an EMBL/GenBank/DDBJ whole genome shotgun (WGS) entry which is preliminary data.</text>
</comment>
<dbReference type="Proteomes" id="UP000444721">
    <property type="component" value="Unassembled WGS sequence"/>
</dbReference>
<dbReference type="InterPro" id="IPR032675">
    <property type="entry name" value="LRR_dom_sf"/>
</dbReference>
<dbReference type="PANTHER" id="PTHR45733">
    <property type="entry name" value="FORMIN-J"/>
    <property type="match status" value="1"/>
</dbReference>
<dbReference type="OrthoDB" id="430293at2759"/>
<feature type="region of interest" description="Disordered" evidence="1">
    <location>
        <begin position="78"/>
        <end position="144"/>
    </location>
</feature>
<feature type="domain" description="FH2" evidence="2">
    <location>
        <begin position="488"/>
        <end position="623"/>
    </location>
</feature>
<sequence length="623" mass="69383">MQHEEDDHHHRLSSSSMTHHTSNLVSDPSAPSFSEEEEEIGFESDSLSATSSTAISTNSFLSVTTLHAAAAAAAASNPSSSVPVGLLNSHPSNGSSSSGHGSSPISSLSPRFSSLQSMTTLSSTPPPPHNFGGNTTSVSSSAPPSFSLLTTTHSSSSSVDRMIKTLSLFLQDVHSSEDLHYWDSNNETNRENLRKYRCRQDDQCLGEYVLNQVKSVYIEKCEIANLSCLFKPHRIWKQLSKLRMRKTKLNDIFSFSDCIPTIREYHMSHNYLSCVHIPSCIVTSNLAILDLSFNLLETLDSFSRVKLPNLEFLDVSHNYLTSVKGILRACGKNSLKQLYLHANNISQFEDVYFLNYFENLHALTLLENPIENESTYHQTILNLFSNSSKLFYFDETEYELKQFKTYSFPLVSDEEVREASEMSAVTVLPSSIPPPPPIFSNIPPPPPMFSNMDESVVPPPPPPPDMGGIVPPPPPGSVPLPPNVRVIPRKTKKEVSKTKNIHWKPVTLTKTRSRSVWNVEEKVDVISVDHLQKLETIFSASKDSPSRIGLAKKAISKELETVIDSSLSRNLEILISGLFKQCDVISIIQNINHLDTQRLSIEQMKAISQFVPAIEEMRKRSLL</sequence>
<dbReference type="InterPro" id="IPR001611">
    <property type="entry name" value="Leu-rich_rpt"/>
</dbReference>